<keyword evidence="4" id="KW-0961">Cell wall biogenesis/degradation</keyword>
<keyword evidence="3" id="KW-0456">Lyase</keyword>
<dbReference type="EC" id="4.2.2.n1" evidence="2"/>
<dbReference type="CDD" id="cd14485">
    <property type="entry name" value="mltA_like_LT_A"/>
    <property type="match status" value="1"/>
</dbReference>
<comment type="catalytic activity">
    <reaction evidence="1">
        <text>Exolytic cleavage of the (1-&gt;4)-beta-glycosidic linkage between N-acetylmuramic acid (MurNAc) and N-acetylglucosamine (GlcNAc) residues in peptidoglycan, from either the reducing or the non-reducing ends of the peptidoglycan chains, with concomitant formation of a 1,6-anhydrobond in the MurNAc residue.</text>
        <dbReference type="EC" id="4.2.2.n1"/>
    </reaction>
</comment>
<dbReference type="GO" id="GO:0009254">
    <property type="term" value="P:peptidoglycan turnover"/>
    <property type="evidence" value="ECO:0007669"/>
    <property type="project" value="InterPro"/>
</dbReference>
<name>A0A1N7KEE5_9PROT</name>
<dbReference type="CDD" id="cd14668">
    <property type="entry name" value="mlta_B"/>
    <property type="match status" value="1"/>
</dbReference>
<proteinExistence type="predicted"/>
<dbReference type="PANTHER" id="PTHR30124:SF0">
    <property type="entry name" value="MEMBRANE-BOUND LYTIC MUREIN TRANSGLYCOSYLASE A"/>
    <property type="match status" value="1"/>
</dbReference>
<evidence type="ECO:0000259" key="6">
    <source>
        <dbReference type="SMART" id="SM00925"/>
    </source>
</evidence>
<reference evidence="7 8" key="1">
    <citation type="submission" date="2017-01" db="EMBL/GenBank/DDBJ databases">
        <authorList>
            <person name="Mah S.A."/>
            <person name="Swanson W.J."/>
            <person name="Moy G.W."/>
            <person name="Vacquier V.D."/>
        </authorList>
    </citation>
    <scope>NUCLEOTIDE SEQUENCE [LARGE SCALE GENOMIC DNA]</scope>
    <source>
        <strain evidence="7 8">DSM 11589</strain>
    </source>
</reference>
<evidence type="ECO:0000313" key="7">
    <source>
        <dbReference type="EMBL" id="SIS59986.1"/>
    </source>
</evidence>
<dbReference type="Pfam" id="PF03562">
    <property type="entry name" value="MltA"/>
    <property type="match status" value="1"/>
</dbReference>
<evidence type="ECO:0000256" key="5">
    <source>
        <dbReference type="ARBA" id="ARBA00030918"/>
    </source>
</evidence>
<dbReference type="AlphaFoldDB" id="A0A1N7KEE5"/>
<dbReference type="Proteomes" id="UP000185678">
    <property type="component" value="Unassembled WGS sequence"/>
</dbReference>
<dbReference type="EMBL" id="FTOA01000002">
    <property type="protein sequence ID" value="SIS59986.1"/>
    <property type="molecule type" value="Genomic_DNA"/>
</dbReference>
<sequence length="407" mass="43198">MRSHAPGKQPAAYSGFAAAGRSFVRWLALAGLAVAVAGCASSPSSSPSSSTPAATGSALVNKPGELPGFVGDGRNTSYPELPRLFTLAAPLPASVVKDETLAPMLATQRKVVNARTFPASQPLDGLPAPVTQRSAQAVLEALERWSHSNRPLSDFVQGYQLQGDGRGNVRFTSYYTPTISLSDRRGGAFTVPIYRKPDGNGPFPSRTDISRGALAGRNLEIAWTNSLIDLYFLQVQGSGVGIYPDGRRRLLSYGGKNGHSYVSIGRKLVEQGEIPVDQVSMQTIRAWMTSHPGQAESVMNLNGSYTFLSFAQNEVTGSAGVPLTPLASAATDSTILPPGTVVLIEMPILDAAGRVDHYQPRLLAVQDRGGAIKGSERLDIYAGAGPQAEQMAGTLKHFGRLWLLLPK</sequence>
<dbReference type="Pfam" id="PF06725">
    <property type="entry name" value="3D"/>
    <property type="match status" value="1"/>
</dbReference>
<evidence type="ECO:0000256" key="1">
    <source>
        <dbReference type="ARBA" id="ARBA00001420"/>
    </source>
</evidence>
<evidence type="ECO:0000256" key="3">
    <source>
        <dbReference type="ARBA" id="ARBA00023239"/>
    </source>
</evidence>
<dbReference type="OrthoDB" id="9783686at2"/>
<dbReference type="InterPro" id="IPR010611">
    <property type="entry name" value="3D_dom"/>
</dbReference>
<dbReference type="RefSeq" id="WP_076399552.1">
    <property type="nucleotide sequence ID" value="NZ_FTOA01000002.1"/>
</dbReference>
<accession>A0A1N7KEE5</accession>
<feature type="domain" description="Lytic transglycosylase MltA" evidence="6">
    <location>
        <begin position="178"/>
        <end position="309"/>
    </location>
</feature>
<dbReference type="GO" id="GO:0009253">
    <property type="term" value="P:peptidoglycan catabolic process"/>
    <property type="evidence" value="ECO:0007669"/>
    <property type="project" value="TreeGrafter"/>
</dbReference>
<dbReference type="GO" id="GO:0008933">
    <property type="term" value="F:peptidoglycan lytic transglycosylase activity"/>
    <property type="evidence" value="ECO:0007669"/>
    <property type="project" value="TreeGrafter"/>
</dbReference>
<dbReference type="InterPro" id="IPR026044">
    <property type="entry name" value="MltA"/>
</dbReference>
<dbReference type="InterPro" id="IPR036908">
    <property type="entry name" value="RlpA-like_sf"/>
</dbReference>
<dbReference type="Gene3D" id="2.40.40.10">
    <property type="entry name" value="RlpA-like domain"/>
    <property type="match status" value="1"/>
</dbReference>
<dbReference type="InterPro" id="IPR005300">
    <property type="entry name" value="MltA_B"/>
</dbReference>
<dbReference type="STRING" id="80876.SAMN05421779_102735"/>
<dbReference type="NCBIfam" id="NF008366">
    <property type="entry name" value="PRK11162.1"/>
    <property type="match status" value="1"/>
</dbReference>
<keyword evidence="8" id="KW-1185">Reference proteome</keyword>
<dbReference type="PANTHER" id="PTHR30124">
    <property type="entry name" value="MEMBRANE-BOUND LYTIC MUREIN TRANSGLYCOSYLASE A"/>
    <property type="match status" value="1"/>
</dbReference>
<evidence type="ECO:0000313" key="8">
    <source>
        <dbReference type="Proteomes" id="UP000185678"/>
    </source>
</evidence>
<protein>
    <recommendedName>
        <fullName evidence="2">peptidoglycan lytic exotransglycosylase</fullName>
        <ecNumber evidence="2">4.2.2.n1</ecNumber>
    </recommendedName>
    <alternativeName>
        <fullName evidence="5">Murein hydrolase A</fullName>
    </alternativeName>
</protein>
<dbReference type="GO" id="GO:0004553">
    <property type="term" value="F:hydrolase activity, hydrolyzing O-glycosyl compounds"/>
    <property type="evidence" value="ECO:0007669"/>
    <property type="project" value="InterPro"/>
</dbReference>
<dbReference type="GO" id="GO:0071555">
    <property type="term" value="P:cell wall organization"/>
    <property type="evidence" value="ECO:0007669"/>
    <property type="project" value="UniProtKB-KW"/>
</dbReference>
<dbReference type="PIRSF" id="PIRSF019422">
    <property type="entry name" value="MltA"/>
    <property type="match status" value="1"/>
</dbReference>
<dbReference type="SUPFAM" id="SSF50685">
    <property type="entry name" value="Barwin-like endoglucanases"/>
    <property type="match status" value="1"/>
</dbReference>
<dbReference type="Gene3D" id="2.40.240.50">
    <property type="entry name" value="Barwin-like endoglucanases"/>
    <property type="match status" value="1"/>
</dbReference>
<dbReference type="SMART" id="SM00925">
    <property type="entry name" value="MltA"/>
    <property type="match status" value="1"/>
</dbReference>
<organism evidence="7 8">
    <name type="scientific">Insolitispirillum peregrinum</name>
    <dbReference type="NCBI Taxonomy" id="80876"/>
    <lineage>
        <taxon>Bacteria</taxon>
        <taxon>Pseudomonadati</taxon>
        <taxon>Pseudomonadota</taxon>
        <taxon>Alphaproteobacteria</taxon>
        <taxon>Rhodospirillales</taxon>
        <taxon>Novispirillaceae</taxon>
        <taxon>Insolitispirillum</taxon>
    </lineage>
</organism>
<gene>
    <name evidence="7" type="ORF">SAMN05421779_102735</name>
</gene>
<evidence type="ECO:0000256" key="4">
    <source>
        <dbReference type="ARBA" id="ARBA00023316"/>
    </source>
</evidence>
<dbReference type="GO" id="GO:0019867">
    <property type="term" value="C:outer membrane"/>
    <property type="evidence" value="ECO:0007669"/>
    <property type="project" value="InterPro"/>
</dbReference>
<evidence type="ECO:0000256" key="2">
    <source>
        <dbReference type="ARBA" id="ARBA00012587"/>
    </source>
</evidence>